<dbReference type="Proteomes" id="UP000621540">
    <property type="component" value="Unassembled WGS sequence"/>
</dbReference>
<organism evidence="1 2">
    <name type="scientific">Roseburia yibonii</name>
    <dbReference type="NCBI Taxonomy" id="2763063"/>
    <lineage>
        <taxon>Bacteria</taxon>
        <taxon>Bacillati</taxon>
        <taxon>Bacillota</taxon>
        <taxon>Clostridia</taxon>
        <taxon>Lachnospirales</taxon>
        <taxon>Lachnospiraceae</taxon>
        <taxon>Roseburia</taxon>
    </lineage>
</organism>
<dbReference type="RefSeq" id="WP_186981614.1">
    <property type="nucleotide sequence ID" value="NZ_JACOQH010000002.1"/>
</dbReference>
<proteinExistence type="predicted"/>
<protein>
    <submittedName>
        <fullName evidence="1">PcfJ domain-containing protein</fullName>
    </submittedName>
</protein>
<sequence>MSENRYERRERELKERTASLPEIPEDFYEWSKKEVTGNHYLFYRRAGNKVTVWCSACGQVDEYKLRAGETLEQQACDRIGPKPKHNGIGMCRFCRKIGKWKAVGRKDRVNEKEPCYIWQKIDDQNFAIRYFEARKTATQKGEEYSWEEVARNYIRKGRRKVQKDYHKWDCWLGRAFWDDCNLQGMNNIKQPDGKIYPGSWDELKKSHLKYSGLEEYVAWRKKSFDAARRIDYAGYLGQYNRFPQQEMLVKMRLYELADLSSKDWFDERAKKPADVLKIDKRKLRDLMQKYGQQCKWLRMYQMEKRLGAYLEEKEEKCLFETVGEFKLKEYEQVASYLSVTKFCNHVKKYHDNPDREHRNWITYQVATHYLDYLSMCIQMGYDMTDTIKLFPHDLYAAHDKMVLEVNKHASDERKKEVNKKYSHIAEVYDKLERKYGLETPEYIVRPVKSAAEMVDEGRIQHHCVGGDTYLDKHNRGYSYILLMRKKTNPEFPYITIEIRGAKILQWYGEHNHKTDQKQVDAFLKRYVQQLKRKEQKKSA</sequence>
<evidence type="ECO:0000313" key="1">
    <source>
        <dbReference type="EMBL" id="MBC5752981.1"/>
    </source>
</evidence>
<dbReference type="EMBL" id="JACOQH010000002">
    <property type="protein sequence ID" value="MBC5752981.1"/>
    <property type="molecule type" value="Genomic_DNA"/>
</dbReference>
<gene>
    <name evidence="1" type="ORF">H8Z76_02900</name>
</gene>
<reference evidence="1 2" key="1">
    <citation type="submission" date="2020-08" db="EMBL/GenBank/DDBJ databases">
        <title>Genome public.</title>
        <authorList>
            <person name="Liu C."/>
            <person name="Sun Q."/>
        </authorList>
    </citation>
    <scope>NUCLEOTIDE SEQUENCE [LARGE SCALE GENOMIC DNA]</scope>
    <source>
        <strain evidence="1 2">BX0805</strain>
    </source>
</reference>
<keyword evidence="2" id="KW-1185">Reference proteome</keyword>
<comment type="caution">
    <text evidence="1">The sequence shown here is derived from an EMBL/GenBank/DDBJ whole genome shotgun (WGS) entry which is preliminary data.</text>
</comment>
<dbReference type="InterPro" id="IPR025586">
    <property type="entry name" value="PcfJ"/>
</dbReference>
<accession>A0ABR7I7R1</accession>
<dbReference type="Pfam" id="PF14284">
    <property type="entry name" value="PcfJ"/>
    <property type="match status" value="1"/>
</dbReference>
<name>A0ABR7I7R1_9FIRM</name>
<evidence type="ECO:0000313" key="2">
    <source>
        <dbReference type="Proteomes" id="UP000621540"/>
    </source>
</evidence>